<gene>
    <name evidence="1" type="ORF">CSUI_007728</name>
</gene>
<keyword evidence="2" id="KW-1185">Reference proteome</keyword>
<protein>
    <submittedName>
        <fullName evidence="1">Uncharacterized protein</fullName>
    </submittedName>
</protein>
<sequence length="308" mass="34790">MWRGRGGHCGQLRDEDVRKGRATRLQANCRYSDHYCTGGGFPAYCNKYPTGLFLTLEGECCLVTQIWTSGQGPPVLYNMQKSCRPLHHRSKRWPRCSECHVDLQRRDCRLQTREYVRQHVRKLIGFPHCAPGCTTCLSESLANESQLATGFKSGVLALHTAFQEYSAALAAAESRHFCKSVRTDRTGCHRHEQNSGCGKEPQGISKTNRGLRIINSSYGFYPIGSDTIEDVRTRIRQLDESITPFAARYTAEVMATEAPPEGALQGKAFSDGMWTQPICTCFLYHQWRQLRLKSMVSACSKFCYQNPV</sequence>
<dbReference type="RefSeq" id="XP_067920159.1">
    <property type="nucleotide sequence ID" value="XM_068067872.1"/>
</dbReference>
<evidence type="ECO:0000313" key="2">
    <source>
        <dbReference type="Proteomes" id="UP000221165"/>
    </source>
</evidence>
<dbReference type="AlphaFoldDB" id="A0A2C6KPQ4"/>
<name>A0A2C6KPQ4_9APIC</name>
<dbReference type="Proteomes" id="UP000221165">
    <property type="component" value="Unassembled WGS sequence"/>
</dbReference>
<proteinExistence type="predicted"/>
<reference evidence="1 2" key="1">
    <citation type="journal article" date="2017" name="Int. J. Parasitol.">
        <title>The genome of the protozoan parasite Cystoisospora suis and a reverse vaccinology approach to identify vaccine candidates.</title>
        <authorList>
            <person name="Palmieri N."/>
            <person name="Shrestha A."/>
            <person name="Ruttkowski B."/>
            <person name="Beck T."/>
            <person name="Vogl C."/>
            <person name="Tomley F."/>
            <person name="Blake D.P."/>
            <person name="Joachim A."/>
        </authorList>
    </citation>
    <scope>NUCLEOTIDE SEQUENCE [LARGE SCALE GENOMIC DNA]</scope>
    <source>
        <strain evidence="1 2">Wien I</strain>
    </source>
</reference>
<dbReference type="GeneID" id="94431083"/>
<dbReference type="OrthoDB" id="10295589at2759"/>
<organism evidence="1 2">
    <name type="scientific">Cystoisospora suis</name>
    <dbReference type="NCBI Taxonomy" id="483139"/>
    <lineage>
        <taxon>Eukaryota</taxon>
        <taxon>Sar</taxon>
        <taxon>Alveolata</taxon>
        <taxon>Apicomplexa</taxon>
        <taxon>Conoidasida</taxon>
        <taxon>Coccidia</taxon>
        <taxon>Eucoccidiorida</taxon>
        <taxon>Eimeriorina</taxon>
        <taxon>Sarcocystidae</taxon>
        <taxon>Cystoisospora</taxon>
    </lineage>
</organism>
<comment type="caution">
    <text evidence="1">The sequence shown here is derived from an EMBL/GenBank/DDBJ whole genome shotgun (WGS) entry which is preliminary data.</text>
</comment>
<accession>A0A2C6KPQ4</accession>
<dbReference type="EMBL" id="MIGC01004141">
    <property type="protein sequence ID" value="PHJ18452.1"/>
    <property type="molecule type" value="Genomic_DNA"/>
</dbReference>
<evidence type="ECO:0000313" key="1">
    <source>
        <dbReference type="EMBL" id="PHJ18452.1"/>
    </source>
</evidence>
<dbReference type="VEuPathDB" id="ToxoDB:CSUI_007728"/>